<dbReference type="EMBL" id="JAAARO010000022">
    <property type="protein sequence ID" value="KAF5727128.1"/>
    <property type="molecule type" value="Genomic_DNA"/>
</dbReference>
<gene>
    <name evidence="9" type="ORF">HS088_TW22G00815</name>
</gene>
<feature type="compositionally biased region" description="Low complexity" evidence="5">
    <location>
        <begin position="294"/>
        <end position="304"/>
    </location>
</feature>
<evidence type="ECO:0000313" key="10">
    <source>
        <dbReference type="Proteomes" id="UP000593562"/>
    </source>
</evidence>
<protein>
    <submittedName>
        <fullName evidence="9">Putative RNA polymerase II-associated protein 1</fullName>
    </submittedName>
</protein>
<dbReference type="PANTHER" id="PTHR47605">
    <property type="entry name" value="TRANSCRIPTIONAL ELONGATION REGULATOR MINIYO"/>
    <property type="match status" value="1"/>
</dbReference>
<proteinExistence type="inferred from homology"/>
<name>A0A7J7BZ59_TRIWF</name>
<dbReference type="InParanoid" id="A0A7J7BZ59"/>
<accession>A0A7J7BZ59</accession>
<dbReference type="OrthoDB" id="348201at2759"/>
<keyword evidence="3" id="KW-0804">Transcription</keyword>
<feature type="domain" description="RPAP1/MINIYO-like TPR repeats" evidence="8">
    <location>
        <begin position="1396"/>
        <end position="1523"/>
    </location>
</feature>
<dbReference type="InterPro" id="IPR013930">
    <property type="entry name" value="RPAP1_N"/>
</dbReference>
<evidence type="ECO:0000259" key="7">
    <source>
        <dbReference type="Pfam" id="PF08621"/>
    </source>
</evidence>
<feature type="region of interest" description="Disordered" evidence="5">
    <location>
        <begin position="152"/>
        <end position="190"/>
    </location>
</feature>
<sequence length="1609" mass="180259">MEKKKQIKQINSSRINSQNRNFPLQPKKSFGVGIEEGSFLVGNVIEKGISDDPFDSNPNRKHTPGPKPTVLPFPVARHRSHGPHWGPLGQQGNDHHDIDGEGGEDDEEDYNLVDPHPNAVFANPVQRKEKKGLNFREWEELKSSDSSLLKNKVKENRLNSATSEKLRREREAKSGQSPADSSALHPMEIDIEPNSDSCVLVTKTEGMINEMSSGSLALTVERESDNSLYIPVQDNISNSCSIKMEVEAESAPIRRESGATSLSRHDNKEMQLKKVKDMDCGELHMVEKQEQRPSSSTPVSSLKSYELGNEQKPISLESEIDSENRSRLQNMSAEEIAEARAEIMEKMDPALLNLLKRRGEEKLKKQKSSRADMAIGKKLDQFSGNTRDVWTERVEAVRELRFSLDGDVITNENVQMPDNGKSSAYHRHNAEDVTDRDFLRTEGDPSAAGYTIKEAVTLTRSVIPGQRTLALHLLASVLDKAIHNICHNLEGCNMGSAGRVDRSADWQAIWAFALGPEPELALSMRMCLDDNHSSVVLACAKVIEIIMSCDLNEVFFDISERIANYGKHICTAPVFRSKPDIDAGFLHGGFWKYSAKPSNILPSEDFMDEETEGQHTIQDDVVVAGQDFTAGLVRMGILHRIRYLLEMEPTAALKECLVSILIAIARHSPTCVNAIMKCQRLVQTVHGFTAKDNAETHPLELKSVTFLKVLVLSDRKNRTEFVNSRFFHAVTWHLYKSYSSLDQWVKSGRENCKLSSALMVEQLRFWKVCIHNGCCISYFSEVFPALCLWLTPPTLGKLEEHNILCEFTSISKEAFLVLEALARRLPNFYLENDQTDKISDCAGDGSETWSWSFVGAVVNLALKWMVSIADFFKQKIEIQGYLFSQDSSVTPLLWVHSAAMFMLSGVLQRVIPDGGVSLHESDKQLPYLPEFVPKVGLLIIKHGGLKFMDSNGTDGADFCGGSSFIEFLCYMRQQPEYERSLASVSCLHGLIQVTVAIDHLIHLGRNGVRCPSQEISLSREEKILEDGILKRSLVQWRHVLNLFMKLVASEWNFIQSIEVFGRGGPAPGVGVGWGVSGGGFWSVTALLAQTDAGFLIDLLEIFQVVSVKDLPLEEDMIFTAQKINFILGICLIAGPGNRVILDKALSILLQAPVMKNLDHFVQRFIQANRTKTFGCQYTEDDYRSFSVILASHFKDRWLSVKKKIKAVDARSSSGRKAKKSNVCLDTIHEHLDTSDIRSPDHYTTNEVVEWAHQRLPLPMHWFLSPISTISNTKCADLQMVSNVPDLVQEPSHSLEVAKCGLFFLLGIESMSTFLPADAPSPVQAVPLTWKLHSLSVVLLIGMGVLEAEKSRDDFEALQELYGQLVDEARSARIAELRLEREKNLTPETRKYDVEFLRFQSEIHESYATFIETLVDQFAAISYGDMIYGRQVAVYLHRGTEASVRLVAWNALANARALELLPPLEKCFAGAEGYLEPTEDNEGVLEAYVKSWVSGALDKAATRGSMAYALVLHHLSSFIFLLKANDKITLRNKLVRSLLRDYSRKQKHEEMMLEFIQYNKPSMPQMSDHSQGSVQQGSIIGDRFAVLKDACEGNSSLLNEVEKLRSAFLN</sequence>
<dbReference type="Proteomes" id="UP000593562">
    <property type="component" value="Unassembled WGS sequence"/>
</dbReference>
<feature type="region of interest" description="Disordered" evidence="5">
    <location>
        <begin position="286"/>
        <end position="314"/>
    </location>
</feature>
<evidence type="ECO:0000256" key="3">
    <source>
        <dbReference type="ARBA" id="ARBA00023163"/>
    </source>
</evidence>
<dbReference type="Pfam" id="PF25766">
    <property type="entry name" value="TPR_RPAP1"/>
    <property type="match status" value="1"/>
</dbReference>
<feature type="compositionally biased region" description="Low complexity" evidence="5">
    <location>
        <begin position="8"/>
        <end position="21"/>
    </location>
</feature>
<feature type="domain" description="RPAP1 C-terminal" evidence="6">
    <location>
        <begin position="399"/>
        <end position="481"/>
    </location>
</feature>
<evidence type="ECO:0000313" key="9">
    <source>
        <dbReference type="EMBL" id="KAF5727128.1"/>
    </source>
</evidence>
<dbReference type="PANTHER" id="PTHR47605:SF2">
    <property type="entry name" value="TRANSCRIPTIONAL ELONGATION REGULATOR MINIYO"/>
    <property type="match status" value="1"/>
</dbReference>
<keyword evidence="10" id="KW-1185">Reference proteome</keyword>
<evidence type="ECO:0000256" key="5">
    <source>
        <dbReference type="SAM" id="MobiDB-lite"/>
    </source>
</evidence>
<evidence type="ECO:0000256" key="4">
    <source>
        <dbReference type="ARBA" id="ARBA00023242"/>
    </source>
</evidence>
<dbReference type="InterPro" id="IPR013929">
    <property type="entry name" value="RPAP1_C"/>
</dbReference>
<feature type="compositionally biased region" description="Basic and acidic residues" evidence="5">
    <location>
        <begin position="164"/>
        <end position="173"/>
    </location>
</feature>
<dbReference type="InterPro" id="IPR057989">
    <property type="entry name" value="TPR_RPAP1/MINIYO-like"/>
</dbReference>
<keyword evidence="4" id="KW-0539">Nucleus</keyword>
<dbReference type="Pfam" id="PF08620">
    <property type="entry name" value="RPAP1_C"/>
    <property type="match status" value="1"/>
</dbReference>
<dbReference type="InterPro" id="IPR055326">
    <property type="entry name" value="MINIYO"/>
</dbReference>
<comment type="caution">
    <text evidence="9">The sequence shown here is derived from an EMBL/GenBank/DDBJ whole genome shotgun (WGS) entry which is preliminary data.</text>
</comment>
<feature type="domain" description="RPAP1 N-terminal" evidence="7">
    <location>
        <begin position="319"/>
        <end position="362"/>
    </location>
</feature>
<dbReference type="Pfam" id="PF08621">
    <property type="entry name" value="RPAP1_N"/>
    <property type="match status" value="1"/>
</dbReference>
<evidence type="ECO:0000259" key="8">
    <source>
        <dbReference type="Pfam" id="PF25766"/>
    </source>
</evidence>
<evidence type="ECO:0000256" key="1">
    <source>
        <dbReference type="ARBA" id="ARBA00004123"/>
    </source>
</evidence>
<feature type="region of interest" description="Disordered" evidence="5">
    <location>
        <begin position="1"/>
        <end position="25"/>
    </location>
</feature>
<comment type="subcellular location">
    <subcellularLocation>
        <location evidence="1">Nucleus</location>
    </subcellularLocation>
</comment>
<evidence type="ECO:0000259" key="6">
    <source>
        <dbReference type="Pfam" id="PF08620"/>
    </source>
</evidence>
<dbReference type="FunCoup" id="A0A7J7BZ59">
    <property type="interactions" value="3096"/>
</dbReference>
<comment type="similarity">
    <text evidence="2">Belongs to the RPAP1 family.</text>
</comment>
<evidence type="ECO:0000256" key="2">
    <source>
        <dbReference type="ARBA" id="ARBA00009953"/>
    </source>
</evidence>
<organism evidence="9 10">
    <name type="scientific">Tripterygium wilfordii</name>
    <name type="common">Thunder God vine</name>
    <dbReference type="NCBI Taxonomy" id="458696"/>
    <lineage>
        <taxon>Eukaryota</taxon>
        <taxon>Viridiplantae</taxon>
        <taxon>Streptophyta</taxon>
        <taxon>Embryophyta</taxon>
        <taxon>Tracheophyta</taxon>
        <taxon>Spermatophyta</taxon>
        <taxon>Magnoliopsida</taxon>
        <taxon>eudicotyledons</taxon>
        <taxon>Gunneridae</taxon>
        <taxon>Pentapetalae</taxon>
        <taxon>rosids</taxon>
        <taxon>fabids</taxon>
        <taxon>Celastrales</taxon>
        <taxon>Celastraceae</taxon>
        <taxon>Tripterygium</taxon>
    </lineage>
</organism>
<feature type="region of interest" description="Disordered" evidence="5">
    <location>
        <begin position="47"/>
        <end position="107"/>
    </location>
</feature>
<reference evidence="9 10" key="1">
    <citation type="journal article" date="2020" name="Nat. Commun.">
        <title>Genome of Tripterygium wilfordii and identification of cytochrome P450 involved in triptolide biosynthesis.</title>
        <authorList>
            <person name="Tu L."/>
            <person name="Su P."/>
            <person name="Zhang Z."/>
            <person name="Gao L."/>
            <person name="Wang J."/>
            <person name="Hu T."/>
            <person name="Zhou J."/>
            <person name="Zhang Y."/>
            <person name="Zhao Y."/>
            <person name="Liu Y."/>
            <person name="Song Y."/>
            <person name="Tong Y."/>
            <person name="Lu Y."/>
            <person name="Yang J."/>
            <person name="Xu C."/>
            <person name="Jia M."/>
            <person name="Peters R.J."/>
            <person name="Huang L."/>
            <person name="Gao W."/>
        </authorList>
    </citation>
    <scope>NUCLEOTIDE SEQUENCE [LARGE SCALE GENOMIC DNA]</scope>
    <source>
        <strain evidence="10">cv. XIE 37</strain>
        <tissue evidence="9">Leaf</tissue>
    </source>
</reference>